<gene>
    <name evidence="2" type="ORF">FYJ65_00415</name>
</gene>
<keyword evidence="1" id="KW-0812">Transmembrane</keyword>
<dbReference type="AlphaFoldDB" id="A0A6N7XFZ1"/>
<evidence type="ECO:0000313" key="3">
    <source>
        <dbReference type="Proteomes" id="UP000469424"/>
    </source>
</evidence>
<feature type="transmembrane region" description="Helical" evidence="1">
    <location>
        <begin position="12"/>
        <end position="30"/>
    </location>
</feature>
<keyword evidence="1" id="KW-1133">Transmembrane helix</keyword>
<evidence type="ECO:0000313" key="2">
    <source>
        <dbReference type="EMBL" id="MST69814.1"/>
    </source>
</evidence>
<name>A0A6N7XFZ1_9FIRM</name>
<accession>A0A6N7XFZ1</accession>
<keyword evidence="1" id="KW-0472">Membrane</keyword>
<reference evidence="2 3" key="1">
    <citation type="submission" date="2019-08" db="EMBL/GenBank/DDBJ databases">
        <title>In-depth cultivation of the pig gut microbiome towards novel bacterial diversity and tailored functional studies.</title>
        <authorList>
            <person name="Wylensek D."/>
            <person name="Hitch T.C.A."/>
            <person name="Clavel T."/>
        </authorList>
    </citation>
    <scope>NUCLEOTIDE SEQUENCE [LARGE SCALE GENOMIC DNA]</scope>
    <source>
        <strain evidence="2 3">WCA-MUC-591-APC-4B</strain>
    </source>
</reference>
<dbReference type="RefSeq" id="WP_154553369.1">
    <property type="nucleotide sequence ID" value="NZ_JBJESO010000027.1"/>
</dbReference>
<protein>
    <submittedName>
        <fullName evidence="2">Uncharacterized protein</fullName>
    </submittedName>
</protein>
<comment type="caution">
    <text evidence="2">The sequence shown here is derived from an EMBL/GenBank/DDBJ whole genome shotgun (WGS) entry which is preliminary data.</text>
</comment>
<sequence length="245" mass="26961">MKRILKTKHKLIGFIGIMLVLDLVLVGALMKPVNADRKTEDYDAAAEISTSLNVAAMQAKLTVEDESKAVIKSGKAERTKTQGTEKWLDTLETLEGQIFAHGITYSWYHPASSYESAVNGNHHVNCAAYISWGLQRMGLLPHGTTFYISDTLHGKGASYIKNSEYFTVKYNLGHPGSAGLEPGDIVGWKTHTCVYAGKDSNGNMLWYTAGGSDVSSKNLGPRTKKYANKNITVLIRINYDKIPMN</sequence>
<dbReference type="Proteomes" id="UP000469424">
    <property type="component" value="Unassembled WGS sequence"/>
</dbReference>
<proteinExistence type="predicted"/>
<dbReference type="EMBL" id="VUNA01000001">
    <property type="protein sequence ID" value="MST69814.1"/>
    <property type="molecule type" value="Genomic_DNA"/>
</dbReference>
<evidence type="ECO:0000256" key="1">
    <source>
        <dbReference type="SAM" id="Phobius"/>
    </source>
</evidence>
<keyword evidence="3" id="KW-1185">Reference proteome</keyword>
<organism evidence="2 3">
    <name type="scientific">Mogibacterium kristiansenii</name>
    <dbReference type="NCBI Taxonomy" id="2606708"/>
    <lineage>
        <taxon>Bacteria</taxon>
        <taxon>Bacillati</taxon>
        <taxon>Bacillota</taxon>
        <taxon>Clostridia</taxon>
        <taxon>Peptostreptococcales</taxon>
        <taxon>Anaerovoracaceae</taxon>
        <taxon>Mogibacterium</taxon>
    </lineage>
</organism>